<dbReference type="EMBL" id="CAJNOK010014487">
    <property type="protein sequence ID" value="CAF1205923.1"/>
    <property type="molecule type" value="Genomic_DNA"/>
</dbReference>
<dbReference type="EMBL" id="CAJOBA010036020">
    <property type="protein sequence ID" value="CAF4015283.1"/>
    <property type="molecule type" value="Genomic_DNA"/>
</dbReference>
<reference evidence="2" key="1">
    <citation type="submission" date="2021-02" db="EMBL/GenBank/DDBJ databases">
        <authorList>
            <person name="Nowell W R."/>
        </authorList>
    </citation>
    <scope>NUCLEOTIDE SEQUENCE</scope>
</reference>
<dbReference type="InterPro" id="IPR056862">
    <property type="entry name" value="VWA7_N"/>
</dbReference>
<dbReference type="Proteomes" id="UP000677228">
    <property type="component" value="Unassembled WGS sequence"/>
</dbReference>
<evidence type="ECO:0000313" key="2">
    <source>
        <dbReference type="EMBL" id="CAF1205923.1"/>
    </source>
</evidence>
<dbReference type="PANTHER" id="PTHR14905:SF18">
    <property type="entry name" value="VON WILLEBRAND FACTOR A DOMAIN-CONTAINING 10, TANDEM DUPLICATE 1-RELATED"/>
    <property type="match status" value="1"/>
</dbReference>
<evidence type="ECO:0000259" key="1">
    <source>
        <dbReference type="Pfam" id="PF25107"/>
    </source>
</evidence>
<dbReference type="InterPro" id="IPR052577">
    <property type="entry name" value="VWA7"/>
</dbReference>
<protein>
    <recommendedName>
        <fullName evidence="1">VWA7 N-terminal domain-containing protein</fullName>
    </recommendedName>
</protein>
<dbReference type="AlphaFoldDB" id="A0A8S2EQ46"/>
<evidence type="ECO:0000313" key="3">
    <source>
        <dbReference type="EMBL" id="CAF4015283.1"/>
    </source>
</evidence>
<dbReference type="Pfam" id="PF25107">
    <property type="entry name" value="VWA7_N"/>
    <property type="match status" value="1"/>
</dbReference>
<dbReference type="PANTHER" id="PTHR14905">
    <property type="entry name" value="NG37"/>
    <property type="match status" value="1"/>
</dbReference>
<name>A0A8S2EQ46_9BILA</name>
<proteinExistence type="predicted"/>
<sequence>MHCAHLALNAIKSKKFDDANDFFGKTLHTLQDFYSHSNWIELGNRIPNSQLGLSKITKGFAASTQRTCTNCTSTTDVCRNNVASKILSKKLLTSGYFHITPKTKPNKPTGKCSHGGILDSTKRFDAVGGINKDTLSSIHGYLHKPAAQTAYLATYKILKQLWNDTNDQAFGNFLGISKSIFASKALLTSDAYAFILKIQDSHVYTAILEKLENTTTKFSTIDVIVSYPAVDKYYKTHCLSIATEKHVRINIYRNSTVLNSTDDEDYGYDLCRLTGGTYIRYFNATLMPLNILSQLSNTQTIDHVSLQIKSKKLAVNIDQSCPKLFIEFSTNNITVEAFPIQLQTRDNTLIPMILVNTSFFKVYTLVNIPSFGRWNIIFPNTGNNNIRFDVRLSCASELICWSQLFTDNRNNVHPGGVELHGNAIQGHKANIVTQCFNNDDRINTLKVMLVNETGHPLHVVAKTTQQNDAKWLTKLTIPSAQSFRIKITANNKKIQRISDKLYETSQIDVSFNLTNVQPFLYYYEHTSISFTLKNYAKQPITLTLLAKDTNNYFEQKQYTIAAGQTKDGKIWLYPLPMNNSSTDVPDIQKDLVALTVTSTAGGNYDVLDYPFRTAI</sequence>
<evidence type="ECO:0000313" key="4">
    <source>
        <dbReference type="Proteomes" id="UP000677228"/>
    </source>
</evidence>
<organism evidence="2 4">
    <name type="scientific">Didymodactylos carnosus</name>
    <dbReference type="NCBI Taxonomy" id="1234261"/>
    <lineage>
        <taxon>Eukaryota</taxon>
        <taxon>Metazoa</taxon>
        <taxon>Spiralia</taxon>
        <taxon>Gnathifera</taxon>
        <taxon>Rotifera</taxon>
        <taxon>Eurotatoria</taxon>
        <taxon>Bdelloidea</taxon>
        <taxon>Philodinida</taxon>
        <taxon>Philodinidae</taxon>
        <taxon>Didymodactylos</taxon>
    </lineage>
</organism>
<feature type="non-terminal residue" evidence="2">
    <location>
        <position position="1"/>
    </location>
</feature>
<accession>A0A8S2EQ46</accession>
<gene>
    <name evidence="2" type="ORF">OVA965_LOCUS24212</name>
    <name evidence="3" type="ORF">TMI583_LOCUS24932</name>
</gene>
<comment type="caution">
    <text evidence="2">The sequence shown here is derived from an EMBL/GenBank/DDBJ whole genome shotgun (WGS) entry which is preliminary data.</text>
</comment>
<dbReference type="Proteomes" id="UP000682733">
    <property type="component" value="Unassembled WGS sequence"/>
</dbReference>
<feature type="domain" description="VWA7 N-terminal" evidence="1">
    <location>
        <begin position="8"/>
        <end position="170"/>
    </location>
</feature>